<keyword evidence="1" id="KW-0040">ANK repeat</keyword>
<dbReference type="AlphaFoldDB" id="A0A671PIK5"/>
<gene>
    <name evidence="2" type="primary">LOC107681824</name>
</gene>
<dbReference type="InterPro" id="IPR036770">
    <property type="entry name" value="Ankyrin_rpt-contain_sf"/>
</dbReference>
<organism evidence="2 3">
    <name type="scientific">Sinocyclocheilus anshuiensis</name>
    <dbReference type="NCBI Taxonomy" id="1608454"/>
    <lineage>
        <taxon>Eukaryota</taxon>
        <taxon>Metazoa</taxon>
        <taxon>Chordata</taxon>
        <taxon>Craniata</taxon>
        <taxon>Vertebrata</taxon>
        <taxon>Euteleostomi</taxon>
        <taxon>Actinopterygii</taxon>
        <taxon>Neopterygii</taxon>
        <taxon>Teleostei</taxon>
        <taxon>Ostariophysi</taxon>
        <taxon>Cypriniformes</taxon>
        <taxon>Cyprinidae</taxon>
        <taxon>Cyprininae</taxon>
        <taxon>Sinocyclocheilus</taxon>
    </lineage>
</organism>
<feature type="repeat" description="ANK" evidence="1">
    <location>
        <begin position="148"/>
        <end position="180"/>
    </location>
</feature>
<dbReference type="PROSITE" id="PS50088">
    <property type="entry name" value="ANK_REPEAT"/>
    <property type="match status" value="2"/>
</dbReference>
<evidence type="ECO:0000313" key="2">
    <source>
        <dbReference type="Ensembl" id="ENSSANP00000058901.1"/>
    </source>
</evidence>
<name>A0A671PIK5_9TELE</name>
<dbReference type="SUPFAM" id="SSF48403">
    <property type="entry name" value="Ankyrin repeat"/>
    <property type="match status" value="1"/>
</dbReference>
<protein>
    <submittedName>
        <fullName evidence="2">KN motif and ankyrin repeat domain-containing protein 4-like</fullName>
    </submittedName>
</protein>
<keyword evidence="3" id="KW-1185">Reference proteome</keyword>
<feature type="repeat" description="ANK" evidence="1">
    <location>
        <begin position="181"/>
        <end position="214"/>
    </location>
</feature>
<dbReference type="InterPro" id="IPR002110">
    <property type="entry name" value="Ankyrin_rpt"/>
</dbReference>
<evidence type="ECO:0000256" key="1">
    <source>
        <dbReference type="PROSITE-ProRule" id="PRU00023"/>
    </source>
</evidence>
<dbReference type="PANTHER" id="PTHR24168:SF24">
    <property type="entry name" value="KN MOTIF AND ANKYRIN REPEAT DOMAIN-CONTAINING PROTEIN 4"/>
    <property type="match status" value="1"/>
</dbReference>
<sequence length="237" mass="26374">VDKDFIEACYFLRDHMDKVSEPDDEMVIFNLTSLYQWFHISAEEGACADTVAVYLNEVNSQTPTVLQFLVNMADDNRNTALHYSMSHCNFSIVKLLLDTGLCDVDLRNKSGYTAIMLASLTAVESPGDMKVVQQLMELGDVNACVGQVGQTALHLAVRHGRVPMVRLLLEQGADPDAQDHKGTTPLISACDRGRVSIVRILLEEANCDVNLKDKVISCGLFRQHPIKMCKDLNNFIQ</sequence>
<dbReference type="Ensembl" id="ENSSANT00000062663.1">
    <property type="protein sequence ID" value="ENSSANP00000058901.1"/>
    <property type="gene ID" value="ENSSANG00000029433.1"/>
</dbReference>
<evidence type="ECO:0000313" key="3">
    <source>
        <dbReference type="Proteomes" id="UP000472260"/>
    </source>
</evidence>
<proteinExistence type="predicted"/>
<dbReference type="Pfam" id="PF12796">
    <property type="entry name" value="Ank_2"/>
    <property type="match status" value="2"/>
</dbReference>
<dbReference type="GO" id="GO:0030837">
    <property type="term" value="P:negative regulation of actin filament polymerization"/>
    <property type="evidence" value="ECO:0007669"/>
    <property type="project" value="InterPro"/>
</dbReference>
<reference evidence="2" key="2">
    <citation type="submission" date="2025-09" db="UniProtKB">
        <authorList>
            <consortium name="Ensembl"/>
        </authorList>
    </citation>
    <scope>IDENTIFICATION</scope>
</reference>
<dbReference type="PROSITE" id="PS50297">
    <property type="entry name" value="ANK_REP_REGION"/>
    <property type="match status" value="1"/>
</dbReference>
<reference evidence="2" key="1">
    <citation type="submission" date="2025-08" db="UniProtKB">
        <authorList>
            <consortium name="Ensembl"/>
        </authorList>
    </citation>
    <scope>IDENTIFICATION</scope>
</reference>
<dbReference type="GO" id="GO:0005737">
    <property type="term" value="C:cytoplasm"/>
    <property type="evidence" value="ECO:0007669"/>
    <property type="project" value="TreeGrafter"/>
</dbReference>
<dbReference type="Gene3D" id="1.25.40.20">
    <property type="entry name" value="Ankyrin repeat-containing domain"/>
    <property type="match status" value="1"/>
</dbReference>
<dbReference type="GO" id="GO:0005856">
    <property type="term" value="C:cytoskeleton"/>
    <property type="evidence" value="ECO:0007669"/>
    <property type="project" value="TreeGrafter"/>
</dbReference>
<dbReference type="InterPro" id="IPR047184">
    <property type="entry name" value="KANK1-4"/>
</dbReference>
<dbReference type="PANTHER" id="PTHR24168">
    <property type="entry name" value="KN MOTIF AND ANKYRIN REPEAT DOMAIN-CONTAINING"/>
    <property type="match status" value="1"/>
</dbReference>
<dbReference type="SMART" id="SM00248">
    <property type="entry name" value="ANK"/>
    <property type="match status" value="4"/>
</dbReference>
<dbReference type="Proteomes" id="UP000472260">
    <property type="component" value="Unassembled WGS sequence"/>
</dbReference>
<accession>A0A671PIK5</accession>